<dbReference type="PRINTS" id="PR00502">
    <property type="entry name" value="NUDIXFAMILY"/>
</dbReference>
<evidence type="ECO:0000256" key="3">
    <source>
        <dbReference type="ARBA" id="ARBA00022801"/>
    </source>
</evidence>
<dbReference type="RefSeq" id="WP_203376895.1">
    <property type="nucleotide sequence ID" value="NZ_JAENHP010000004.1"/>
</dbReference>
<dbReference type="CDD" id="cd02883">
    <property type="entry name" value="NUDIX_Hydrolase"/>
    <property type="match status" value="1"/>
</dbReference>
<accession>A0ABS2AAJ8</accession>
<dbReference type="PROSITE" id="PS00893">
    <property type="entry name" value="NUDIX_BOX"/>
    <property type="match status" value="1"/>
</dbReference>
<reference evidence="6 7" key="1">
    <citation type="submission" date="2021-01" db="EMBL/GenBank/DDBJ databases">
        <title>Actinoplanes sp. nov. LDG1-06 isolated from lichen.</title>
        <authorList>
            <person name="Saeng-In P."/>
            <person name="Phongsopitanun W."/>
            <person name="Kanchanasin P."/>
            <person name="Yuki M."/>
            <person name="Kudo T."/>
            <person name="Ohkuma M."/>
            <person name="Tanasupawat S."/>
        </authorList>
    </citation>
    <scope>NUCLEOTIDE SEQUENCE [LARGE SCALE GENOMIC DNA]</scope>
    <source>
        <strain evidence="6 7">LDG1-06</strain>
    </source>
</reference>
<dbReference type="Pfam" id="PF00293">
    <property type="entry name" value="NUDIX"/>
    <property type="match status" value="1"/>
</dbReference>
<feature type="domain" description="Nudix hydrolase" evidence="5">
    <location>
        <begin position="5"/>
        <end position="127"/>
    </location>
</feature>
<comment type="caution">
    <text evidence="6">The sequence shown here is derived from an EMBL/GenBank/DDBJ whole genome shotgun (WGS) entry which is preliminary data.</text>
</comment>
<comment type="similarity">
    <text evidence="2 4">Belongs to the Nudix hydrolase family.</text>
</comment>
<sequence length="149" mass="16200">MANTPRHSVSVAAVVTNDEGEVLVIQRRDNAAWQLPGGVLELDEVIEDGVRREVAEETGVTVEPTRLTGIYKNMKLGVVALVFQARPIAGSPGPTEESVAAEWWPADRVVAELDGTFKTRVRDALAFDSSPVIRHHDGVQFLDGDASQR</sequence>
<dbReference type="EMBL" id="JAENHP010000004">
    <property type="protein sequence ID" value="MBM2616858.1"/>
    <property type="molecule type" value="Genomic_DNA"/>
</dbReference>
<proteinExistence type="inferred from homology"/>
<comment type="cofactor">
    <cofactor evidence="1">
        <name>Mg(2+)</name>
        <dbReference type="ChEBI" id="CHEBI:18420"/>
    </cofactor>
</comment>
<dbReference type="PANTHER" id="PTHR43046">
    <property type="entry name" value="GDP-MANNOSE MANNOSYL HYDROLASE"/>
    <property type="match status" value="1"/>
</dbReference>
<evidence type="ECO:0000256" key="1">
    <source>
        <dbReference type="ARBA" id="ARBA00001946"/>
    </source>
</evidence>
<evidence type="ECO:0000256" key="2">
    <source>
        <dbReference type="ARBA" id="ARBA00005582"/>
    </source>
</evidence>
<dbReference type="Proteomes" id="UP000632138">
    <property type="component" value="Unassembled WGS sequence"/>
</dbReference>
<keyword evidence="3 4" id="KW-0378">Hydrolase</keyword>
<dbReference type="PROSITE" id="PS51462">
    <property type="entry name" value="NUDIX"/>
    <property type="match status" value="1"/>
</dbReference>
<dbReference type="PANTHER" id="PTHR43046:SF14">
    <property type="entry name" value="MUTT_NUDIX FAMILY PROTEIN"/>
    <property type="match status" value="1"/>
</dbReference>
<organism evidence="6 7">
    <name type="scientific">Paractinoplanes ovalisporus</name>
    <dbReference type="NCBI Taxonomy" id="2810368"/>
    <lineage>
        <taxon>Bacteria</taxon>
        <taxon>Bacillati</taxon>
        <taxon>Actinomycetota</taxon>
        <taxon>Actinomycetes</taxon>
        <taxon>Micromonosporales</taxon>
        <taxon>Micromonosporaceae</taxon>
        <taxon>Paractinoplanes</taxon>
    </lineage>
</organism>
<gene>
    <name evidence="6" type="ORF">JIG36_14955</name>
</gene>
<dbReference type="Gene3D" id="3.90.79.10">
    <property type="entry name" value="Nucleoside Triphosphate Pyrophosphohydrolase"/>
    <property type="match status" value="1"/>
</dbReference>
<evidence type="ECO:0000259" key="5">
    <source>
        <dbReference type="PROSITE" id="PS51462"/>
    </source>
</evidence>
<dbReference type="InterPro" id="IPR015797">
    <property type="entry name" value="NUDIX_hydrolase-like_dom_sf"/>
</dbReference>
<dbReference type="InterPro" id="IPR020084">
    <property type="entry name" value="NUDIX_hydrolase_CS"/>
</dbReference>
<dbReference type="InterPro" id="IPR000086">
    <property type="entry name" value="NUDIX_hydrolase_dom"/>
</dbReference>
<name>A0ABS2AAJ8_9ACTN</name>
<protein>
    <submittedName>
        <fullName evidence="6">NUDIX domain-containing protein</fullName>
    </submittedName>
</protein>
<keyword evidence="7" id="KW-1185">Reference proteome</keyword>
<evidence type="ECO:0000313" key="7">
    <source>
        <dbReference type="Proteomes" id="UP000632138"/>
    </source>
</evidence>
<dbReference type="InterPro" id="IPR020476">
    <property type="entry name" value="Nudix_hydrolase"/>
</dbReference>
<evidence type="ECO:0000256" key="4">
    <source>
        <dbReference type="RuleBase" id="RU003476"/>
    </source>
</evidence>
<dbReference type="SUPFAM" id="SSF55811">
    <property type="entry name" value="Nudix"/>
    <property type="match status" value="1"/>
</dbReference>
<evidence type="ECO:0000313" key="6">
    <source>
        <dbReference type="EMBL" id="MBM2616858.1"/>
    </source>
</evidence>